<accession>A0ABQ0U5E3</accession>
<organism evidence="1 2">
    <name type="scientific">Halomonas halophila</name>
    <dbReference type="NCBI Taxonomy" id="29573"/>
    <lineage>
        <taxon>Bacteria</taxon>
        <taxon>Pseudomonadati</taxon>
        <taxon>Pseudomonadota</taxon>
        <taxon>Gammaproteobacteria</taxon>
        <taxon>Oceanospirillales</taxon>
        <taxon>Halomonadaceae</taxon>
        <taxon>Halomonas</taxon>
    </lineage>
</organism>
<comment type="caution">
    <text evidence="1">The sequence shown here is derived from an EMBL/GenBank/DDBJ whole genome shotgun (WGS) entry which is preliminary data.</text>
</comment>
<keyword evidence="2" id="KW-1185">Reference proteome</keyword>
<evidence type="ECO:0000313" key="1">
    <source>
        <dbReference type="EMBL" id="GEK73371.1"/>
    </source>
</evidence>
<evidence type="ECO:0008006" key="3">
    <source>
        <dbReference type="Google" id="ProtNLM"/>
    </source>
</evidence>
<evidence type="ECO:0000313" key="2">
    <source>
        <dbReference type="Proteomes" id="UP000321121"/>
    </source>
</evidence>
<dbReference type="Proteomes" id="UP000321121">
    <property type="component" value="Unassembled WGS sequence"/>
</dbReference>
<dbReference type="EMBL" id="BJUS01000021">
    <property type="protein sequence ID" value="GEK73371.1"/>
    <property type="molecule type" value="Genomic_DNA"/>
</dbReference>
<reference evidence="1 2" key="1">
    <citation type="submission" date="2019-07" db="EMBL/GenBank/DDBJ databases">
        <title>Whole genome shotgun sequence of Halomonas halophila NBRC 102604.</title>
        <authorList>
            <person name="Hosoyama A."/>
            <person name="Uohara A."/>
            <person name="Ohji S."/>
            <person name="Ichikawa N."/>
        </authorList>
    </citation>
    <scope>NUCLEOTIDE SEQUENCE [LARGE SCALE GENOMIC DNA]</scope>
    <source>
        <strain evidence="1 2">NBRC 102604</strain>
    </source>
</reference>
<gene>
    <name evidence="1" type="ORF">HHA04nite_19150</name>
</gene>
<proteinExistence type="predicted"/>
<sequence length="68" mass="6689">MVPAAAVVVPAAAVVPEPVVMVATLEEVAEPVVPVQVPAAASDACCLMPSLAPDLHGRALSFVRGSGG</sequence>
<name>A0ABQ0U5E3_9GAMM</name>
<protein>
    <recommendedName>
        <fullName evidence="3">Secreted protein</fullName>
    </recommendedName>
</protein>